<dbReference type="PANTHER" id="PTHR45966">
    <property type="entry name" value="GDSL-LIKE LIPASE/ACYLHYDROLASE"/>
    <property type="match status" value="1"/>
</dbReference>
<accession>A0A9J6A521</accession>
<reference evidence="2 3" key="1">
    <citation type="submission" date="2020-09" db="EMBL/GenBank/DDBJ databases">
        <title>De no assembly of potato wild relative species, Solanum commersonii.</title>
        <authorList>
            <person name="Cho K."/>
        </authorList>
    </citation>
    <scope>NUCLEOTIDE SEQUENCE [LARGE SCALE GENOMIC DNA]</scope>
    <source>
        <strain evidence="2">LZ3.2</strain>
        <tissue evidence="2">Leaf</tissue>
    </source>
</reference>
<keyword evidence="3" id="KW-1185">Reference proteome</keyword>
<evidence type="ECO:0000313" key="3">
    <source>
        <dbReference type="Proteomes" id="UP000824120"/>
    </source>
</evidence>
<dbReference type="Gene3D" id="3.40.50.1110">
    <property type="entry name" value="SGNH hydrolase"/>
    <property type="match status" value="1"/>
</dbReference>
<organism evidence="2 3">
    <name type="scientific">Solanum commersonii</name>
    <name type="common">Commerson's wild potato</name>
    <name type="synonym">Commerson's nightshade</name>
    <dbReference type="NCBI Taxonomy" id="4109"/>
    <lineage>
        <taxon>Eukaryota</taxon>
        <taxon>Viridiplantae</taxon>
        <taxon>Streptophyta</taxon>
        <taxon>Embryophyta</taxon>
        <taxon>Tracheophyta</taxon>
        <taxon>Spermatophyta</taxon>
        <taxon>Magnoliopsida</taxon>
        <taxon>eudicotyledons</taxon>
        <taxon>Gunneridae</taxon>
        <taxon>Pentapetalae</taxon>
        <taxon>asterids</taxon>
        <taxon>lamiids</taxon>
        <taxon>Solanales</taxon>
        <taxon>Solanaceae</taxon>
        <taxon>Solanoideae</taxon>
        <taxon>Solaneae</taxon>
        <taxon>Solanum</taxon>
    </lineage>
</organism>
<keyword evidence="1" id="KW-0732">Signal</keyword>
<dbReference type="Proteomes" id="UP000824120">
    <property type="component" value="Chromosome 3"/>
</dbReference>
<comment type="caution">
    <text evidence="2">The sequence shown here is derived from an EMBL/GenBank/DDBJ whole genome shotgun (WGS) entry which is preliminary data.</text>
</comment>
<evidence type="ECO:0008006" key="4">
    <source>
        <dbReference type="Google" id="ProtNLM"/>
    </source>
</evidence>
<feature type="non-terminal residue" evidence="2">
    <location>
        <position position="1"/>
    </location>
</feature>
<evidence type="ECO:0000313" key="2">
    <source>
        <dbReference type="EMBL" id="KAG5619387.1"/>
    </source>
</evidence>
<dbReference type="InterPro" id="IPR036514">
    <property type="entry name" value="SGNH_hydro_sf"/>
</dbReference>
<dbReference type="GO" id="GO:0016298">
    <property type="term" value="F:lipase activity"/>
    <property type="evidence" value="ECO:0007669"/>
    <property type="project" value="TreeGrafter"/>
</dbReference>
<proteinExistence type="predicted"/>
<dbReference type="PANTHER" id="PTHR45966:SF39">
    <property type="entry name" value="GDSL ESTERASE_LIPASE 5-LIKE"/>
    <property type="match status" value="1"/>
</dbReference>
<sequence length="127" mass="14293">YVVVLTPIYFDVGNNNYINTSTLDQPNFWPYAWKISPTGRFSDGPDYAKVPIPAAIMQPRNEEEHYINGANFASAAAGSLVQTFQAVIDLKTQLNNYKFWVRNKFGYTKSDKILTSAVYLISIGTND</sequence>
<dbReference type="EMBL" id="JACXVP010000003">
    <property type="protein sequence ID" value="KAG5619387.1"/>
    <property type="molecule type" value="Genomic_DNA"/>
</dbReference>
<name>A0A9J6A521_SOLCO</name>
<evidence type="ECO:0000256" key="1">
    <source>
        <dbReference type="ARBA" id="ARBA00022729"/>
    </source>
</evidence>
<dbReference type="InterPro" id="IPR044552">
    <property type="entry name" value="GLIP1-5/GLL25"/>
</dbReference>
<gene>
    <name evidence="2" type="ORF">H5410_019211</name>
</gene>
<protein>
    <recommendedName>
        <fullName evidence="4">GDSL esterase/lipase</fullName>
    </recommendedName>
</protein>
<dbReference type="AlphaFoldDB" id="A0A9J6A521"/>